<comment type="caution">
    <text evidence="2">The sequence shown here is derived from an EMBL/GenBank/DDBJ whole genome shotgun (WGS) entry which is preliminary data.</text>
</comment>
<evidence type="ECO:0000259" key="1">
    <source>
        <dbReference type="PROSITE" id="PS50943"/>
    </source>
</evidence>
<dbReference type="SUPFAM" id="SSF51306">
    <property type="entry name" value="LexA/Signal peptidase"/>
    <property type="match status" value="1"/>
</dbReference>
<organism evidence="2">
    <name type="scientific">Salmonella enterica</name>
    <name type="common">Salmonella choleraesuis</name>
    <dbReference type="NCBI Taxonomy" id="28901"/>
    <lineage>
        <taxon>Bacteria</taxon>
        <taxon>Pseudomonadati</taxon>
        <taxon>Pseudomonadota</taxon>
        <taxon>Gammaproteobacteria</taxon>
        <taxon>Enterobacterales</taxon>
        <taxon>Enterobacteriaceae</taxon>
        <taxon>Salmonella</taxon>
    </lineage>
</organism>
<dbReference type="InterPro" id="IPR050077">
    <property type="entry name" value="LexA_repressor"/>
</dbReference>
<dbReference type="GO" id="GO:0003677">
    <property type="term" value="F:DNA binding"/>
    <property type="evidence" value="ECO:0007669"/>
    <property type="project" value="InterPro"/>
</dbReference>
<dbReference type="PANTHER" id="PTHR33516">
    <property type="entry name" value="LEXA REPRESSOR"/>
    <property type="match status" value="1"/>
</dbReference>
<dbReference type="RefSeq" id="WP_320726095.1">
    <property type="nucleotide sequence ID" value="NZ_JBNFZI010000007.1"/>
</dbReference>
<dbReference type="PANTHER" id="PTHR33516:SF2">
    <property type="entry name" value="LEXA REPRESSOR-RELATED"/>
    <property type="match status" value="1"/>
</dbReference>
<gene>
    <name evidence="2" type="ORF">D1V22_00995</name>
</gene>
<sequence length="235" mass="25999">MTTQRRLTTEQLRDAERLKALYESKKKELGITQQHIAEEMSITQSAVGHYLNGRNALNVSSAMMFAKILNVQIGDFSPSLAKEVGLMHSYAENVNFIGGNENNTSYPVISWVSAGCWTEALEPYAMKDIDEWISSDAHIEGTGFWLRVRGDSMTSPVGISIPEGMAILVDTGKSPINGSLVVAKLEDTNEATFKKYIEDGGQKFLKPLNPMYPLTPINGNCKIIGVVVEAKYRFM</sequence>
<reference evidence="2" key="1">
    <citation type="submission" date="2018-08" db="EMBL/GenBank/DDBJ databases">
        <authorList>
            <consortium name="PulseNet: The National Subtyping Network for Foodborne Disease Surveillance"/>
            <person name="Tarr C.L."/>
            <person name="Trees E."/>
            <person name="Katz L.S."/>
            <person name="Carleton-Romer H.A."/>
            <person name="Stroika S."/>
            <person name="Kucerova Z."/>
            <person name="Roache K.F."/>
            <person name="Sabol A.L."/>
            <person name="Besser J."/>
            <person name="Gerner-Smidt P."/>
        </authorList>
    </citation>
    <scope>NUCLEOTIDE SEQUENCE</scope>
    <source>
        <strain evidence="2">PNUSAS050389</strain>
    </source>
</reference>
<dbReference type="InterPro" id="IPR001387">
    <property type="entry name" value="Cro/C1-type_HTH"/>
</dbReference>
<dbReference type="CDD" id="cd06529">
    <property type="entry name" value="S24_LexA-like"/>
    <property type="match status" value="1"/>
</dbReference>
<dbReference type="SUPFAM" id="SSF47413">
    <property type="entry name" value="lambda repressor-like DNA-binding domains"/>
    <property type="match status" value="1"/>
</dbReference>
<dbReference type="Gene3D" id="2.10.109.10">
    <property type="entry name" value="Umud Fragment, subunit A"/>
    <property type="match status" value="1"/>
</dbReference>
<dbReference type="InterPro" id="IPR015927">
    <property type="entry name" value="Peptidase_S24_S26A/B/C"/>
</dbReference>
<evidence type="ECO:0000313" key="2">
    <source>
        <dbReference type="EMBL" id="EBO7627112.1"/>
    </source>
</evidence>
<dbReference type="EMBL" id="AAGJNX010000001">
    <property type="protein sequence ID" value="EBO7627112.1"/>
    <property type="molecule type" value="Genomic_DNA"/>
</dbReference>
<accession>A0A5U1N2I8</accession>
<name>A0A5U1N2I8_SALER</name>
<dbReference type="Pfam" id="PF00717">
    <property type="entry name" value="Peptidase_S24"/>
    <property type="match status" value="1"/>
</dbReference>
<dbReference type="SMART" id="SM00530">
    <property type="entry name" value="HTH_XRE"/>
    <property type="match status" value="1"/>
</dbReference>
<dbReference type="Gene3D" id="1.10.260.40">
    <property type="entry name" value="lambda repressor-like DNA-binding domains"/>
    <property type="match status" value="1"/>
</dbReference>
<protein>
    <submittedName>
        <fullName evidence="2">LexA family transcriptional regulator</fullName>
    </submittedName>
</protein>
<dbReference type="Pfam" id="PF01381">
    <property type="entry name" value="HTH_3"/>
    <property type="match status" value="1"/>
</dbReference>
<dbReference type="InterPro" id="IPR039418">
    <property type="entry name" value="LexA-like"/>
</dbReference>
<dbReference type="CDD" id="cd00093">
    <property type="entry name" value="HTH_XRE"/>
    <property type="match status" value="1"/>
</dbReference>
<dbReference type="AlphaFoldDB" id="A0A5U1N2I8"/>
<dbReference type="InterPro" id="IPR036286">
    <property type="entry name" value="LexA/Signal_pep-like_sf"/>
</dbReference>
<dbReference type="PROSITE" id="PS50943">
    <property type="entry name" value="HTH_CROC1"/>
    <property type="match status" value="1"/>
</dbReference>
<dbReference type="InterPro" id="IPR010982">
    <property type="entry name" value="Lambda_DNA-bd_dom_sf"/>
</dbReference>
<proteinExistence type="predicted"/>
<feature type="domain" description="HTH cro/C1-type" evidence="1">
    <location>
        <begin position="27"/>
        <end position="76"/>
    </location>
</feature>